<evidence type="ECO:0000256" key="4">
    <source>
        <dbReference type="ARBA" id="ARBA00022989"/>
    </source>
</evidence>
<protein>
    <recommendedName>
        <fullName evidence="8">Cytochrome C oxidase subunit IV</fullName>
    </recommendedName>
</protein>
<dbReference type="InterPro" id="IPR011743">
    <property type="entry name" value="Caa3_sub_IV"/>
</dbReference>
<evidence type="ECO:0008006" key="8">
    <source>
        <dbReference type="Google" id="ProtNLM"/>
    </source>
</evidence>
<dbReference type="GO" id="GO:0005886">
    <property type="term" value="C:plasma membrane"/>
    <property type="evidence" value="ECO:0007669"/>
    <property type="project" value="UniProtKB-SubCell"/>
</dbReference>
<evidence type="ECO:0000256" key="6">
    <source>
        <dbReference type="SAM" id="Phobius"/>
    </source>
</evidence>
<dbReference type="EMBL" id="CACVAW010000044">
    <property type="protein sequence ID" value="CAA6811812.1"/>
    <property type="molecule type" value="Genomic_DNA"/>
</dbReference>
<evidence type="ECO:0000256" key="3">
    <source>
        <dbReference type="ARBA" id="ARBA00022692"/>
    </source>
</evidence>
<feature type="transmembrane region" description="Helical" evidence="6">
    <location>
        <begin position="39"/>
        <end position="61"/>
    </location>
</feature>
<organism evidence="7">
    <name type="scientific">uncultured Campylobacterales bacterium</name>
    <dbReference type="NCBI Taxonomy" id="352960"/>
    <lineage>
        <taxon>Bacteria</taxon>
        <taxon>Pseudomonadati</taxon>
        <taxon>Campylobacterota</taxon>
        <taxon>Epsilonproteobacteria</taxon>
        <taxon>Campylobacterales</taxon>
        <taxon>environmental samples</taxon>
    </lineage>
</organism>
<evidence type="ECO:0000256" key="5">
    <source>
        <dbReference type="ARBA" id="ARBA00023136"/>
    </source>
</evidence>
<evidence type="ECO:0000256" key="2">
    <source>
        <dbReference type="ARBA" id="ARBA00022475"/>
    </source>
</evidence>
<evidence type="ECO:0000313" key="7">
    <source>
        <dbReference type="EMBL" id="CAA6811812.1"/>
    </source>
</evidence>
<dbReference type="AlphaFoldDB" id="A0A6S6SZU5"/>
<keyword evidence="4 6" id="KW-1133">Transmembrane helix</keyword>
<name>A0A6S6SZU5_9BACT</name>
<gene>
    <name evidence="7" type="ORF">HELGO_WM6474</name>
</gene>
<keyword evidence="3 6" id="KW-0812">Transmembrane</keyword>
<accession>A0A6S6SZU5</accession>
<dbReference type="NCBIfam" id="TIGR02229">
    <property type="entry name" value="caa3_sub_IV"/>
    <property type="match status" value="1"/>
</dbReference>
<keyword evidence="5 6" id="KW-0472">Membrane</keyword>
<evidence type="ECO:0000256" key="1">
    <source>
        <dbReference type="ARBA" id="ARBA00004651"/>
    </source>
</evidence>
<dbReference type="Pfam" id="PF03626">
    <property type="entry name" value="COX4_pro"/>
    <property type="match status" value="1"/>
</dbReference>
<dbReference type="InterPro" id="IPR005171">
    <property type="entry name" value="Cyt_c_oxidase_su4_prok"/>
</dbReference>
<feature type="transmembrane region" description="Helical" evidence="6">
    <location>
        <begin position="73"/>
        <end position="93"/>
    </location>
</feature>
<feature type="transmembrane region" description="Helical" evidence="6">
    <location>
        <begin position="12"/>
        <end position="33"/>
    </location>
</feature>
<proteinExistence type="predicted"/>
<sequence>MSQNTDKINSGMYLKMFILLLVLTTITLLQPYIVPLELAGTLSVQLFISFIKAYLIIMYYMHIKFESSLFKGFLFMLIISVILIFGLILPDMIYRESVNDAFNIWSTK</sequence>
<reference evidence="7" key="1">
    <citation type="submission" date="2020-01" db="EMBL/GenBank/DDBJ databases">
        <authorList>
            <person name="Meier V. D."/>
            <person name="Meier V D."/>
        </authorList>
    </citation>
    <scope>NUCLEOTIDE SEQUENCE</scope>
    <source>
        <strain evidence="7">HLG_WM_MAG_12</strain>
    </source>
</reference>
<keyword evidence="2" id="KW-1003">Cell membrane</keyword>
<comment type="subcellular location">
    <subcellularLocation>
        <location evidence="1">Cell membrane</location>
        <topology evidence="1">Multi-pass membrane protein</topology>
    </subcellularLocation>
</comment>